<dbReference type="AlphaFoldDB" id="K1THN0"/>
<dbReference type="EMBL" id="AJWZ01006792">
    <property type="protein sequence ID" value="EKC58781.1"/>
    <property type="molecule type" value="Genomic_DNA"/>
</dbReference>
<accession>K1THN0</accession>
<protein>
    <submittedName>
        <fullName evidence="1">Uncharacterized protein</fullName>
    </submittedName>
</protein>
<sequence>MIDKYVLVYAYVPEHFLSRKDLSYLDKLIYIRIVGFCRNDKYNNTCFASNGYFANLFGVKPKAISVTIKELKDLDLINVKLNILEIKI</sequence>
<proteinExistence type="predicted"/>
<gene>
    <name evidence="1" type="ORF">OBE_09842</name>
</gene>
<name>K1THN0_9ZZZZ</name>
<reference evidence="1" key="1">
    <citation type="journal article" date="2013" name="Environ. Microbiol.">
        <title>Microbiota from the distal guts of lean and obese adolescents exhibit partial functional redundancy besides clear differences in community structure.</title>
        <authorList>
            <person name="Ferrer M."/>
            <person name="Ruiz A."/>
            <person name="Lanza F."/>
            <person name="Haange S.B."/>
            <person name="Oberbach A."/>
            <person name="Till H."/>
            <person name="Bargiela R."/>
            <person name="Campoy C."/>
            <person name="Segura M.T."/>
            <person name="Richter M."/>
            <person name="von Bergen M."/>
            <person name="Seifert J."/>
            <person name="Suarez A."/>
        </authorList>
    </citation>
    <scope>NUCLEOTIDE SEQUENCE</scope>
</reference>
<organism evidence="1">
    <name type="scientific">human gut metagenome</name>
    <dbReference type="NCBI Taxonomy" id="408170"/>
    <lineage>
        <taxon>unclassified sequences</taxon>
        <taxon>metagenomes</taxon>
        <taxon>organismal metagenomes</taxon>
    </lineage>
</organism>
<dbReference type="Pfam" id="PF13730">
    <property type="entry name" value="HTH_36"/>
    <property type="match status" value="1"/>
</dbReference>
<comment type="caution">
    <text evidence="1">The sequence shown here is derived from an EMBL/GenBank/DDBJ whole genome shotgun (WGS) entry which is preliminary data.</text>
</comment>
<evidence type="ECO:0000313" key="1">
    <source>
        <dbReference type="EMBL" id="EKC58781.1"/>
    </source>
</evidence>